<name>A0A839GTN1_9BACT</name>
<sequence>MRFNFFRLAGLLLLCTLSVQAQTQPETAPPTLFHLSFEKGFAAQAKGKNTPENKNLPALVDGIRGKAAYFEKGQTLQFQSLHNLNKQQGTLSLWVKMPARQEGKKGGPFVLFNENGPGTKGSLHYTWDMLNQRMRFQLRDPRESIVYYSKLLPSDQPEWHHLAITWNEKKGVSLYVDGQQASTGWMPNWKHQNHPFFFLGALNEKGEQAWNGALDEIYIYSREITEAEARQAYLQYRRFTAEVSIKDPFLSSGKAEFVHVALHNPGEQEIQLQQLAYQLSGPNGKVLESGNLPNHTLPGLKRGFVKIPLLVQAAGEYSLTVTYSEGQKTKMVTSPLHVLSTQSSTHSAPATQKLVAQIDAATRHPIAQAGSSTVVTSPLGKYRESGPARHNRFVLEFEVQDVNEPHVAFITFPDDKERTMEVLLQDFANTRDYQAHTGIYTGGEFPLSNRMQEHRIVFWPRSKRQAFIFMTAETAKPAAVKEIKIYRVSHLEANQPPTVFKGSAPARRTGLYYEDPVLNLSFGTSAQLDGFSQTTDRLISYLKSFGQTEFEYPIAWYAGPLYGTWAEPFQPDIDGAQGGTRPHPDGFPAYLLKRLDQEGMKFNAGLHIHTLPSLNKYALADSAKVMQGEETVINVNKDGKLWYGYWHGADPNYNAADPRVMQAVQEVVSEVCERYGQEPALKAVSLVITRPKLYTFASLESGYNDINLTRFQQESNIKIPGYVAGDPKRFSNSYNWLMANPAAKKAWIDWRCKVLYEHYNQMGNLVAAHRSDLKLILNLFVHLTHNNRLADYLNQNPVEVLREMGIDPALYKDNPNLQLNYTFVPADLRWKRVNYEPDTHEVNRTIMTAPEVVASLQPLKNVGVTIHDRYWEDPVGRTHQMEGLQKLGVQEFTWRVTTFNPVSYHSLEPYVLALNNLEATTITKGGYLIGTFGMEKEIQRFSDAFHALPAVKFEDVATATDPVRIRQQVVDGQLYFYVLNLLPTAVETEVRLLEKGELANPVTAAKTKRKDKLTVRLQPYDLQVFTSSSSTQRVSSARAEVDEAWVKKLEEDLKKLQLEANQKGLGTGKYAPYLQLAQDSWRQKHYSRLYFLLQEHWVREISEAGQQKTVPAQ</sequence>
<keyword evidence="3" id="KW-1185">Reference proteome</keyword>
<dbReference type="AlphaFoldDB" id="A0A839GTN1"/>
<feature type="chain" id="PRO_5032495370" description="LamG-like jellyroll fold domain-containing protein" evidence="1">
    <location>
        <begin position="22"/>
        <end position="1113"/>
    </location>
</feature>
<dbReference type="GO" id="GO:0004553">
    <property type="term" value="F:hydrolase activity, hydrolyzing O-glycosyl compounds"/>
    <property type="evidence" value="ECO:0007669"/>
    <property type="project" value="UniProtKB-ARBA"/>
</dbReference>
<dbReference type="Proteomes" id="UP000563094">
    <property type="component" value="Unassembled WGS sequence"/>
</dbReference>
<reference evidence="2 3" key="1">
    <citation type="submission" date="2020-08" db="EMBL/GenBank/DDBJ databases">
        <title>Genomic Encyclopedia of Type Strains, Phase IV (KMG-IV): sequencing the most valuable type-strain genomes for metagenomic binning, comparative biology and taxonomic classification.</title>
        <authorList>
            <person name="Goeker M."/>
        </authorList>
    </citation>
    <scope>NUCLEOTIDE SEQUENCE [LARGE SCALE GENOMIC DNA]</scope>
    <source>
        <strain evidence="2 3">DSM 29854</strain>
    </source>
</reference>
<dbReference type="Gene3D" id="3.20.20.80">
    <property type="entry name" value="Glycosidases"/>
    <property type="match status" value="1"/>
</dbReference>
<evidence type="ECO:0000313" key="3">
    <source>
        <dbReference type="Proteomes" id="UP000563094"/>
    </source>
</evidence>
<evidence type="ECO:0000313" key="2">
    <source>
        <dbReference type="EMBL" id="MBA9077141.1"/>
    </source>
</evidence>
<dbReference type="SUPFAM" id="SSF49899">
    <property type="entry name" value="Concanavalin A-like lectins/glucanases"/>
    <property type="match status" value="1"/>
</dbReference>
<dbReference type="InterPro" id="IPR013320">
    <property type="entry name" value="ConA-like_dom_sf"/>
</dbReference>
<feature type="signal peptide" evidence="1">
    <location>
        <begin position="1"/>
        <end position="21"/>
    </location>
</feature>
<comment type="caution">
    <text evidence="2">The sequence shown here is derived from an EMBL/GenBank/DDBJ whole genome shotgun (WGS) entry which is preliminary data.</text>
</comment>
<dbReference type="Pfam" id="PF13385">
    <property type="entry name" value="Laminin_G_3"/>
    <property type="match status" value="1"/>
</dbReference>
<evidence type="ECO:0000256" key="1">
    <source>
        <dbReference type="SAM" id="SignalP"/>
    </source>
</evidence>
<dbReference type="EMBL" id="JACJIQ010000006">
    <property type="protein sequence ID" value="MBA9077141.1"/>
    <property type="molecule type" value="Genomic_DNA"/>
</dbReference>
<evidence type="ECO:0008006" key="4">
    <source>
        <dbReference type="Google" id="ProtNLM"/>
    </source>
</evidence>
<dbReference type="Gene3D" id="2.60.120.200">
    <property type="match status" value="1"/>
</dbReference>
<protein>
    <recommendedName>
        <fullName evidence="4">LamG-like jellyroll fold domain-containing protein</fullName>
    </recommendedName>
</protein>
<keyword evidence="1" id="KW-0732">Signal</keyword>
<gene>
    <name evidence="2" type="ORF">FHS90_001852</name>
</gene>
<proteinExistence type="predicted"/>
<dbReference type="GO" id="GO:0005975">
    <property type="term" value="P:carbohydrate metabolic process"/>
    <property type="evidence" value="ECO:0007669"/>
    <property type="project" value="UniProtKB-ARBA"/>
</dbReference>
<accession>A0A839GTN1</accession>
<dbReference type="RefSeq" id="WP_182512764.1">
    <property type="nucleotide sequence ID" value="NZ_JACJIQ010000006.1"/>
</dbReference>
<organism evidence="2 3">
    <name type="scientific">Rufibacter quisquiliarum</name>
    <dbReference type="NCBI Taxonomy" id="1549639"/>
    <lineage>
        <taxon>Bacteria</taxon>
        <taxon>Pseudomonadati</taxon>
        <taxon>Bacteroidota</taxon>
        <taxon>Cytophagia</taxon>
        <taxon>Cytophagales</taxon>
        <taxon>Hymenobacteraceae</taxon>
        <taxon>Rufibacter</taxon>
    </lineage>
</organism>